<feature type="region of interest" description="Disordered" evidence="1">
    <location>
        <begin position="150"/>
        <end position="193"/>
    </location>
</feature>
<feature type="region of interest" description="Disordered" evidence="1">
    <location>
        <begin position="314"/>
        <end position="334"/>
    </location>
</feature>
<dbReference type="PANTHER" id="PTHR13844">
    <property type="entry name" value="SWI/SNF-RELATED MATRIX-ASSOCIATED ACTIN-DEPENDENT REGULATOR OF CHROMATIN SUBFAMILY D"/>
    <property type="match status" value="1"/>
</dbReference>
<keyword evidence="5" id="KW-1185">Reference proteome</keyword>
<dbReference type="InterPro" id="IPR036885">
    <property type="entry name" value="SWIB_MDM2_dom_sf"/>
</dbReference>
<dbReference type="Gene3D" id="1.10.245.10">
    <property type="entry name" value="SWIB/MDM2 domain"/>
    <property type="match status" value="1"/>
</dbReference>
<dbReference type="SMART" id="SM00151">
    <property type="entry name" value="SWIB"/>
    <property type="match status" value="1"/>
</dbReference>
<feature type="domain" description="DM2" evidence="3">
    <location>
        <begin position="334"/>
        <end position="411"/>
    </location>
</feature>
<evidence type="ECO:0000259" key="3">
    <source>
        <dbReference type="PROSITE" id="PS51925"/>
    </source>
</evidence>
<evidence type="ECO:0000256" key="1">
    <source>
        <dbReference type="SAM" id="MobiDB-lite"/>
    </source>
</evidence>
<feature type="chain" id="PRO_5042162655" description="DM2 domain-containing protein" evidence="2">
    <location>
        <begin position="19"/>
        <end position="509"/>
    </location>
</feature>
<dbReference type="EMBL" id="BSYO01000027">
    <property type="protein sequence ID" value="GMH24380.1"/>
    <property type="molecule type" value="Genomic_DNA"/>
</dbReference>
<dbReference type="InterPro" id="IPR019835">
    <property type="entry name" value="SWIB_domain"/>
</dbReference>
<organism evidence="4 5">
    <name type="scientific">Nepenthes gracilis</name>
    <name type="common">Slender pitcher plant</name>
    <dbReference type="NCBI Taxonomy" id="150966"/>
    <lineage>
        <taxon>Eukaryota</taxon>
        <taxon>Viridiplantae</taxon>
        <taxon>Streptophyta</taxon>
        <taxon>Embryophyta</taxon>
        <taxon>Tracheophyta</taxon>
        <taxon>Spermatophyta</taxon>
        <taxon>Magnoliopsida</taxon>
        <taxon>eudicotyledons</taxon>
        <taxon>Gunneridae</taxon>
        <taxon>Pentapetalae</taxon>
        <taxon>Caryophyllales</taxon>
        <taxon>Nepenthaceae</taxon>
        <taxon>Nepenthes</taxon>
    </lineage>
</organism>
<protein>
    <recommendedName>
        <fullName evidence="3">DM2 domain-containing protein</fullName>
    </recommendedName>
</protein>
<dbReference type="CDD" id="cd10567">
    <property type="entry name" value="SWIB-MDM2_like"/>
    <property type="match status" value="1"/>
</dbReference>
<reference evidence="4" key="1">
    <citation type="submission" date="2023-05" db="EMBL/GenBank/DDBJ databases">
        <title>Nepenthes gracilis genome sequencing.</title>
        <authorList>
            <person name="Fukushima K."/>
        </authorList>
    </citation>
    <scope>NUCLEOTIDE SEQUENCE</scope>
    <source>
        <strain evidence="4">SING2019-196</strain>
    </source>
</reference>
<dbReference type="PROSITE" id="PS51925">
    <property type="entry name" value="SWIB_MDM2"/>
    <property type="match status" value="1"/>
</dbReference>
<dbReference type="InterPro" id="IPR003121">
    <property type="entry name" value="SWIB_MDM2_domain"/>
</dbReference>
<evidence type="ECO:0000256" key="2">
    <source>
        <dbReference type="SAM" id="SignalP"/>
    </source>
</evidence>
<comment type="caution">
    <text evidence="4">The sequence shown here is derived from an EMBL/GenBank/DDBJ whole genome shotgun (WGS) entry which is preliminary data.</text>
</comment>
<dbReference type="SUPFAM" id="SSF47592">
    <property type="entry name" value="SWIB/MDM2 domain"/>
    <property type="match status" value="2"/>
</dbReference>
<accession>A0AAD3T6J6</accession>
<evidence type="ECO:0000313" key="5">
    <source>
        <dbReference type="Proteomes" id="UP001279734"/>
    </source>
</evidence>
<sequence length="509" mass="55694">MVRCKAIFLLGMLCAAAADFIVSESKEEGSVVPHVFCTRGRLRRCFRSPPEGEAESEYEKIVLLDGRGGYNRPGRGLSPPEEEDAATNIDGRGGYNKPGRRGHRPPETTANDVEAAADLDGHGGYNKPVYGRHPPQEDANDRKKVVYTDGRWPGHGRWPPVESGDNEAEKTVNVDGRGGYNRGRGPPKEGGVEAEKAYSLDGRGGYNRPTLFLETNPNSFTSIIDVVHRLQTKLGFDLSHKLDFIRAQISLIFNSPPPPPPPLPRPPLNPQILVFRGDAAQVPSDFAIPRNVTEINFAQSGLKPEAVEKNVAAGSVPEKECSQSRPKRRGGPGGLNKLCGVSPELQAVVGHPALPRTEIVKQLWSYKRKNNLQDPSNKRKIVCNDELRLVFETDCTDVFQMNKLLAKHIFPLDPTKESGQQSKKLKAEESEVTSTESNPVVISKALASFLGASGREMFPSEVNRHFTEYIKAHGLGDPLNSTVTSFPEILTGSAYSTDLIQIAAANVHE</sequence>
<feature type="region of interest" description="Disordered" evidence="1">
    <location>
        <begin position="70"/>
        <end position="108"/>
    </location>
</feature>
<gene>
    <name evidence="4" type="ORF">Nepgr_026223</name>
</gene>
<feature type="signal peptide" evidence="2">
    <location>
        <begin position="1"/>
        <end position="18"/>
    </location>
</feature>
<keyword evidence="2" id="KW-0732">Signal</keyword>
<dbReference type="Proteomes" id="UP001279734">
    <property type="component" value="Unassembled WGS sequence"/>
</dbReference>
<dbReference type="Pfam" id="PF02201">
    <property type="entry name" value="SWIB"/>
    <property type="match status" value="1"/>
</dbReference>
<name>A0AAD3T6J6_NEPGR</name>
<proteinExistence type="predicted"/>
<evidence type="ECO:0000313" key="4">
    <source>
        <dbReference type="EMBL" id="GMH24380.1"/>
    </source>
</evidence>
<dbReference type="AlphaFoldDB" id="A0AAD3T6J6"/>